<evidence type="ECO:0000313" key="1">
    <source>
        <dbReference type="EMBL" id="SDD67747.1"/>
    </source>
</evidence>
<dbReference type="OrthoDB" id="1488184at2"/>
<dbReference type="Proteomes" id="UP000199072">
    <property type="component" value="Unassembled WGS sequence"/>
</dbReference>
<organism evidence="1 2">
    <name type="scientific">Mucilaginibacter pineti</name>
    <dbReference type="NCBI Taxonomy" id="1391627"/>
    <lineage>
        <taxon>Bacteria</taxon>
        <taxon>Pseudomonadati</taxon>
        <taxon>Bacteroidota</taxon>
        <taxon>Sphingobacteriia</taxon>
        <taxon>Sphingobacteriales</taxon>
        <taxon>Sphingobacteriaceae</taxon>
        <taxon>Mucilaginibacter</taxon>
    </lineage>
</organism>
<name>A0A1G6WRA4_9SPHI</name>
<reference evidence="1 2" key="1">
    <citation type="submission" date="2016-10" db="EMBL/GenBank/DDBJ databases">
        <authorList>
            <person name="de Groot N.N."/>
        </authorList>
    </citation>
    <scope>NUCLEOTIDE SEQUENCE [LARGE SCALE GENOMIC DNA]</scope>
    <source>
        <strain evidence="1 2">47C3B</strain>
    </source>
</reference>
<dbReference type="EMBL" id="FNAI01000002">
    <property type="protein sequence ID" value="SDD67747.1"/>
    <property type="molecule type" value="Genomic_DNA"/>
</dbReference>
<proteinExistence type="predicted"/>
<dbReference type="Pfam" id="PF19268">
    <property type="entry name" value="CIS_TMP"/>
    <property type="match status" value="1"/>
</dbReference>
<gene>
    <name evidence="1" type="ORF">SAMN05216464_102255</name>
</gene>
<dbReference type="InterPro" id="IPR045538">
    <property type="entry name" value="CIS_TMP"/>
</dbReference>
<dbReference type="AlphaFoldDB" id="A0A1G6WRA4"/>
<protein>
    <submittedName>
        <fullName evidence="1">Uncharacterized protein</fullName>
    </submittedName>
</protein>
<dbReference type="RefSeq" id="WP_091145906.1">
    <property type="nucleotide sequence ID" value="NZ_FNAI01000002.1"/>
</dbReference>
<evidence type="ECO:0000313" key="2">
    <source>
        <dbReference type="Proteomes" id="UP000199072"/>
    </source>
</evidence>
<sequence length="493" mass="55610">MATSNHIIHRVVFHIEIPRRSMAKKVQDEVSRHFEEVLLKQLNQLLDHIDFPGHVLIDKLNLDLGTATLENIHTGLPAILNKALQEVIYPQSIPDTDTAEISVLKLTEDQKAFRVFCHFLQTGSLPWYAVANSYWLQQEDEWLIPISKVMVDNIAAKRQLLDLINNTPIALSRLFMQFGQAFIKKLVAVLLGVAVDEVQQYIERTLKLILTMQQGEVLISADEVKASLLFFEKLLLTITLLTGKQDLAFMPPLQKWMVAIGDTVNYTTINPIQIAADLVRSAGITQTSSSGELPKISPSGVDEAFGLDKPSKINKSAKQETPGEDDTQGIYVGQAGLVILHPFLEYFFKDFGLLQNNDFVDEPARQLAANLLHYLATGNTNSFEHDLQFEKFLCNWPLSKPIDRLLTIPDGMLTEADGMLRTVIKYWKSLKNTSPDGLREAFLQRSGKLLEQENPARIIIEKKDMDILLGTLPWGLGVIKLPWISEPFYVEWA</sequence>
<keyword evidence="2" id="KW-1185">Reference proteome</keyword>
<dbReference type="STRING" id="1391627.SAMN05216464_102255"/>
<accession>A0A1G6WRA4</accession>